<dbReference type="InterPro" id="IPR036388">
    <property type="entry name" value="WH-like_DNA-bd_sf"/>
</dbReference>
<dbReference type="InterPro" id="IPR036390">
    <property type="entry name" value="WH_DNA-bd_sf"/>
</dbReference>
<gene>
    <name evidence="2" type="ORF">CFX0092_A2987</name>
</gene>
<dbReference type="OrthoDB" id="9796533at2"/>
<evidence type="ECO:0000313" key="3">
    <source>
        <dbReference type="Proteomes" id="UP000215027"/>
    </source>
</evidence>
<dbReference type="Pfam" id="PF13412">
    <property type="entry name" value="HTH_24"/>
    <property type="match status" value="1"/>
</dbReference>
<dbReference type="PANTHER" id="PTHR18964:SF149">
    <property type="entry name" value="BIFUNCTIONAL UDP-N-ACETYLGLUCOSAMINE 2-EPIMERASE_N-ACETYLMANNOSAMINE KINASE"/>
    <property type="match status" value="1"/>
</dbReference>
<dbReference type="PANTHER" id="PTHR18964">
    <property type="entry name" value="ROK (REPRESSOR, ORF, KINASE) FAMILY"/>
    <property type="match status" value="1"/>
</dbReference>
<dbReference type="SUPFAM" id="SSF46785">
    <property type="entry name" value="Winged helix' DNA-binding domain"/>
    <property type="match status" value="1"/>
</dbReference>
<comment type="similarity">
    <text evidence="1">Belongs to the ROK (NagC/XylR) family.</text>
</comment>
<dbReference type="InterPro" id="IPR049874">
    <property type="entry name" value="ROK_cs"/>
</dbReference>
<dbReference type="PROSITE" id="PS01125">
    <property type="entry name" value="ROK"/>
    <property type="match status" value="1"/>
</dbReference>
<proteinExistence type="inferred from homology"/>
<dbReference type="Gene3D" id="1.10.10.10">
    <property type="entry name" value="Winged helix-like DNA-binding domain superfamily/Winged helix DNA-binding domain"/>
    <property type="match status" value="1"/>
</dbReference>
<evidence type="ECO:0000256" key="1">
    <source>
        <dbReference type="ARBA" id="ARBA00006479"/>
    </source>
</evidence>
<evidence type="ECO:0000313" key="2">
    <source>
        <dbReference type="EMBL" id="CUS04865.2"/>
    </source>
</evidence>
<organism evidence="2 3">
    <name type="scientific">Candidatus Promineifilum breve</name>
    <dbReference type="NCBI Taxonomy" id="1806508"/>
    <lineage>
        <taxon>Bacteria</taxon>
        <taxon>Bacillati</taxon>
        <taxon>Chloroflexota</taxon>
        <taxon>Ardenticatenia</taxon>
        <taxon>Candidatus Promineifilales</taxon>
        <taxon>Candidatus Promineifilaceae</taxon>
        <taxon>Candidatus Promineifilum</taxon>
    </lineage>
</organism>
<name>A0A160T731_9CHLR</name>
<reference evidence="2" key="1">
    <citation type="submission" date="2016-01" db="EMBL/GenBank/DDBJ databases">
        <authorList>
            <person name="Mcilroy J.S."/>
            <person name="Karst M S."/>
            <person name="Albertsen M."/>
        </authorList>
    </citation>
    <scope>NUCLEOTIDE SEQUENCE</scope>
    <source>
        <strain evidence="2">Cfx-K</strain>
    </source>
</reference>
<dbReference type="RefSeq" id="WP_095044145.1">
    <property type="nucleotide sequence ID" value="NZ_LN890655.1"/>
</dbReference>
<dbReference type="InterPro" id="IPR000600">
    <property type="entry name" value="ROK"/>
</dbReference>
<dbReference type="Proteomes" id="UP000215027">
    <property type="component" value="Chromosome I"/>
</dbReference>
<sequence>MEKATRRQSKDHNSRLVLKTIYGNGQVSRADLARSTGLTRPTVSAIVAGLLESALVSEIGPGPSAGGKRPTLLAINDDGRHLIAVDLSGDEFRAARLNLSGGITTRVGLPAAGLRGDAALDAVYRLVEPLLTPTATPLLGFGVATPGLVDPQQGIVRRAVNLGWVDLPLRERLEERFGRPVHVANDSHMAALAEYTYGDPPPSANLIAIRIGRGIGAGVILGGRPFYGDGFGAGEIGHVVVDPAGDLCTCGNRGCLETTSSVRAILKNAAAADRTGSVLAGDSVPTWPAFIQAVKAHDPVAVDVAVAAGRHLGAAVAHLVGAYNIHHIVLAGRVSDLGGLLLDAVNAEMHQRVLPAMAEATTVRFTSLADGRLADIVTLGCSALLLHRELGVV</sequence>
<accession>A0A160T731</accession>
<dbReference type="Gene3D" id="3.30.420.40">
    <property type="match status" value="2"/>
</dbReference>
<dbReference type="EMBL" id="LN890655">
    <property type="protein sequence ID" value="CUS04865.2"/>
    <property type="molecule type" value="Genomic_DNA"/>
</dbReference>
<dbReference type="InterPro" id="IPR043129">
    <property type="entry name" value="ATPase_NBD"/>
</dbReference>
<dbReference type="Pfam" id="PF00480">
    <property type="entry name" value="ROK"/>
    <property type="match status" value="1"/>
</dbReference>
<protein>
    <submittedName>
        <fullName evidence="2">ROK family protein</fullName>
    </submittedName>
</protein>
<dbReference type="SUPFAM" id="SSF53067">
    <property type="entry name" value="Actin-like ATPase domain"/>
    <property type="match status" value="1"/>
</dbReference>
<dbReference type="AlphaFoldDB" id="A0A160T731"/>
<dbReference type="KEGG" id="pbf:CFX0092_A2987"/>
<keyword evidence="3" id="KW-1185">Reference proteome</keyword>